<dbReference type="InterPro" id="IPR009081">
    <property type="entry name" value="PP-bd_ACP"/>
</dbReference>
<dbReference type="GO" id="GO:0043041">
    <property type="term" value="P:amino acid activation for nonribosomal peptide biosynthetic process"/>
    <property type="evidence" value="ECO:0007669"/>
    <property type="project" value="TreeGrafter"/>
</dbReference>
<dbReference type="PANTHER" id="PTHR45527">
    <property type="entry name" value="NONRIBOSOMAL PEPTIDE SYNTHETASE"/>
    <property type="match status" value="1"/>
</dbReference>
<gene>
    <name evidence="6" type="ORF">EBN88_25060</name>
</gene>
<keyword evidence="3" id="KW-0597">Phosphoprotein</keyword>
<dbReference type="GO" id="GO:0017000">
    <property type="term" value="P:antibiotic biosynthetic process"/>
    <property type="evidence" value="ECO:0007669"/>
    <property type="project" value="UniProtKB-ARBA"/>
</dbReference>
<dbReference type="InterPro" id="IPR023213">
    <property type="entry name" value="CAT-like_dom_sf"/>
</dbReference>
<protein>
    <recommendedName>
        <fullName evidence="5">Carrier domain-containing protein</fullName>
    </recommendedName>
</protein>
<evidence type="ECO:0000259" key="5">
    <source>
        <dbReference type="PROSITE" id="PS50075"/>
    </source>
</evidence>
<dbReference type="AlphaFoldDB" id="A0A3M2L4K7"/>
<dbReference type="Pfam" id="PF00668">
    <property type="entry name" value="Condensation"/>
    <property type="match status" value="1"/>
</dbReference>
<name>A0A3M2L4K7_9ACTN</name>
<dbReference type="GO" id="GO:0003824">
    <property type="term" value="F:catalytic activity"/>
    <property type="evidence" value="ECO:0007669"/>
    <property type="project" value="InterPro"/>
</dbReference>
<dbReference type="InterPro" id="IPR036736">
    <property type="entry name" value="ACP-like_sf"/>
</dbReference>
<dbReference type="InterPro" id="IPR001242">
    <property type="entry name" value="Condensation_dom"/>
</dbReference>
<dbReference type="GO" id="GO:0008610">
    <property type="term" value="P:lipid biosynthetic process"/>
    <property type="evidence" value="ECO:0007669"/>
    <property type="project" value="UniProtKB-ARBA"/>
</dbReference>
<dbReference type="PROSITE" id="PS50075">
    <property type="entry name" value="CARRIER"/>
    <property type="match status" value="1"/>
</dbReference>
<dbReference type="GO" id="GO:0044550">
    <property type="term" value="P:secondary metabolite biosynthetic process"/>
    <property type="evidence" value="ECO:0007669"/>
    <property type="project" value="TreeGrafter"/>
</dbReference>
<dbReference type="Gene3D" id="3.30.559.10">
    <property type="entry name" value="Chloramphenicol acetyltransferase-like domain"/>
    <property type="match status" value="1"/>
</dbReference>
<dbReference type="PANTHER" id="PTHR45527:SF1">
    <property type="entry name" value="FATTY ACID SYNTHASE"/>
    <property type="match status" value="1"/>
</dbReference>
<evidence type="ECO:0000256" key="4">
    <source>
        <dbReference type="SAM" id="MobiDB-lite"/>
    </source>
</evidence>
<evidence type="ECO:0000256" key="1">
    <source>
        <dbReference type="ARBA" id="ARBA00001957"/>
    </source>
</evidence>
<keyword evidence="7" id="KW-1185">Reference proteome</keyword>
<reference evidence="6 7" key="1">
    <citation type="submission" date="2018-10" db="EMBL/GenBank/DDBJ databases">
        <title>Isolation, diversity and antifungal activity of actinobacteria from wheat.</title>
        <authorList>
            <person name="Han C."/>
        </authorList>
    </citation>
    <scope>NUCLEOTIDE SEQUENCE [LARGE SCALE GENOMIC DNA]</scope>
    <source>
        <strain evidence="6 7">NEAU-YY642</strain>
    </source>
</reference>
<keyword evidence="2" id="KW-0596">Phosphopantetheine</keyword>
<accession>A0A3M2L4K7</accession>
<dbReference type="GO" id="GO:0031177">
    <property type="term" value="F:phosphopantetheine binding"/>
    <property type="evidence" value="ECO:0007669"/>
    <property type="project" value="InterPro"/>
</dbReference>
<evidence type="ECO:0000313" key="7">
    <source>
        <dbReference type="Proteomes" id="UP000278673"/>
    </source>
</evidence>
<dbReference type="Gene3D" id="3.30.559.30">
    <property type="entry name" value="Nonribosomal peptide synthetase, condensation domain"/>
    <property type="match status" value="1"/>
</dbReference>
<feature type="region of interest" description="Disordered" evidence="4">
    <location>
        <begin position="76"/>
        <end position="104"/>
    </location>
</feature>
<evidence type="ECO:0000256" key="3">
    <source>
        <dbReference type="ARBA" id="ARBA00022553"/>
    </source>
</evidence>
<dbReference type="EMBL" id="RFFJ01000199">
    <property type="protein sequence ID" value="RMI32511.1"/>
    <property type="molecule type" value="Genomic_DNA"/>
</dbReference>
<dbReference type="Gene3D" id="1.10.1200.10">
    <property type="entry name" value="ACP-like"/>
    <property type="match status" value="1"/>
</dbReference>
<dbReference type="Pfam" id="PF00550">
    <property type="entry name" value="PP-binding"/>
    <property type="match status" value="1"/>
</dbReference>
<dbReference type="InterPro" id="IPR020806">
    <property type="entry name" value="PKS_PP-bd"/>
</dbReference>
<dbReference type="SMART" id="SM00823">
    <property type="entry name" value="PKS_PP"/>
    <property type="match status" value="1"/>
</dbReference>
<comment type="cofactor">
    <cofactor evidence="1">
        <name>pantetheine 4'-phosphate</name>
        <dbReference type="ChEBI" id="CHEBI:47942"/>
    </cofactor>
</comment>
<evidence type="ECO:0000256" key="2">
    <source>
        <dbReference type="ARBA" id="ARBA00022450"/>
    </source>
</evidence>
<comment type="caution">
    <text evidence="6">The sequence shown here is derived from an EMBL/GenBank/DDBJ whole genome shotgun (WGS) entry which is preliminary data.</text>
</comment>
<proteinExistence type="predicted"/>
<evidence type="ECO:0000313" key="6">
    <source>
        <dbReference type="EMBL" id="RMI32511.1"/>
    </source>
</evidence>
<dbReference type="SUPFAM" id="SSF52777">
    <property type="entry name" value="CoA-dependent acyltransferases"/>
    <property type="match status" value="2"/>
</dbReference>
<sequence length="518" mass="55326">MGRLAGEIAALWARHLETSEPVGPDSDFFLVGGTSMTAIGIQRRLESELGRAVSLRQFFDDPTPRALAVRLLAEPAGDTFRPPGGDSPNGHPPGGDPEAPGEPAELPLTFAQLDIWTHTRLWPDTRGFLIPLAVDVAGGVDPHRLAEATSATLSAHPATRATFPLSAGTPVQRPGPASTRIEVPVLPAEHEDERRWLEGEIVSDSPDLASGSPVRAAVLDRGPAGATLVVAAHHVVADMRTVGLLWDEIARRYQGRPVRDAPGERLDALRRAVAANRRGGDAAARAHWAGVLRDRTPLTLPREVADEVAGAAVTRVVLGEADLRRVGRLMADHRASAMMVGAALFARAVGRLCGTRAPVLATLTENRPPEAADVAACFVNVVPLVVAWDGEPPLAALVERAREAVLAAHEHQAVPTSEILSLAGPAATRRDAWLRVVVDARDERALDLPLPGPATATRLLRITRELHNDLELSVISLRDGRLCWEVDHRRDAISPRAVAELLDAMLAELRTVPAGPGR</sequence>
<dbReference type="GO" id="GO:0005737">
    <property type="term" value="C:cytoplasm"/>
    <property type="evidence" value="ECO:0007669"/>
    <property type="project" value="TreeGrafter"/>
</dbReference>
<organism evidence="6 7">
    <name type="scientific">Streptomyces triticirhizae</name>
    <dbReference type="NCBI Taxonomy" id="2483353"/>
    <lineage>
        <taxon>Bacteria</taxon>
        <taxon>Bacillati</taxon>
        <taxon>Actinomycetota</taxon>
        <taxon>Actinomycetes</taxon>
        <taxon>Kitasatosporales</taxon>
        <taxon>Streptomycetaceae</taxon>
        <taxon>Streptomyces</taxon>
    </lineage>
</organism>
<dbReference type="Proteomes" id="UP000278673">
    <property type="component" value="Unassembled WGS sequence"/>
</dbReference>
<dbReference type="SUPFAM" id="SSF47336">
    <property type="entry name" value="ACP-like"/>
    <property type="match status" value="1"/>
</dbReference>
<feature type="domain" description="Carrier" evidence="5">
    <location>
        <begin position="1"/>
        <end position="75"/>
    </location>
</feature>